<comment type="subcellular location">
    <subcellularLocation>
        <location evidence="1">Membrane</location>
    </subcellularLocation>
</comment>
<dbReference type="Proteomes" id="UP000319976">
    <property type="component" value="Chromosome"/>
</dbReference>
<organism evidence="7 8">
    <name type="scientific">Calycomorphotria hydatis</name>
    <dbReference type="NCBI Taxonomy" id="2528027"/>
    <lineage>
        <taxon>Bacteria</taxon>
        <taxon>Pseudomonadati</taxon>
        <taxon>Planctomycetota</taxon>
        <taxon>Planctomycetia</taxon>
        <taxon>Planctomycetales</taxon>
        <taxon>Planctomycetaceae</taxon>
        <taxon>Calycomorphotria</taxon>
    </lineage>
</organism>
<reference evidence="7 8" key="1">
    <citation type="submission" date="2019-02" db="EMBL/GenBank/DDBJ databases">
        <title>Deep-cultivation of Planctomycetes and their phenomic and genomic characterization uncovers novel biology.</title>
        <authorList>
            <person name="Wiegand S."/>
            <person name="Jogler M."/>
            <person name="Boedeker C."/>
            <person name="Pinto D."/>
            <person name="Vollmers J."/>
            <person name="Rivas-Marin E."/>
            <person name="Kohn T."/>
            <person name="Peeters S.H."/>
            <person name="Heuer A."/>
            <person name="Rast P."/>
            <person name="Oberbeckmann S."/>
            <person name="Bunk B."/>
            <person name="Jeske O."/>
            <person name="Meyerdierks A."/>
            <person name="Storesund J.E."/>
            <person name="Kallscheuer N."/>
            <person name="Luecker S."/>
            <person name="Lage O.M."/>
            <person name="Pohl T."/>
            <person name="Merkel B.J."/>
            <person name="Hornburger P."/>
            <person name="Mueller R.-W."/>
            <person name="Bruemmer F."/>
            <person name="Labrenz M."/>
            <person name="Spormann A.M."/>
            <person name="Op den Camp H."/>
            <person name="Overmann J."/>
            <person name="Amann R."/>
            <person name="Jetten M.S.M."/>
            <person name="Mascher T."/>
            <person name="Medema M.H."/>
            <person name="Devos D.P."/>
            <person name="Kaster A.-K."/>
            <person name="Ovreas L."/>
            <person name="Rohde M."/>
            <person name="Galperin M.Y."/>
            <person name="Jogler C."/>
        </authorList>
    </citation>
    <scope>NUCLEOTIDE SEQUENCE [LARGE SCALE GENOMIC DNA]</scope>
    <source>
        <strain evidence="7 8">V22</strain>
    </source>
</reference>
<protein>
    <submittedName>
        <fullName evidence="7">Proteolipid membrane potential modulator</fullName>
    </submittedName>
</protein>
<dbReference type="AlphaFoldDB" id="A0A517T636"/>
<feature type="transmembrane region" description="Helical" evidence="6">
    <location>
        <begin position="36"/>
        <end position="61"/>
    </location>
</feature>
<dbReference type="InterPro" id="IPR000612">
    <property type="entry name" value="PMP3"/>
</dbReference>
<dbReference type="RefSeq" id="WP_145260477.1">
    <property type="nucleotide sequence ID" value="NZ_CP036316.1"/>
</dbReference>
<feature type="transmembrane region" description="Helical" evidence="6">
    <location>
        <begin position="12"/>
        <end position="30"/>
    </location>
</feature>
<accession>A0A517T636</accession>
<keyword evidence="4 6" id="KW-1133">Transmembrane helix</keyword>
<dbReference type="EMBL" id="CP036316">
    <property type="protein sequence ID" value="QDT63845.1"/>
    <property type="molecule type" value="Genomic_DNA"/>
</dbReference>
<proteinExistence type="inferred from homology"/>
<name>A0A517T636_9PLAN</name>
<evidence type="ECO:0000256" key="3">
    <source>
        <dbReference type="ARBA" id="ARBA00022692"/>
    </source>
</evidence>
<evidence type="ECO:0000256" key="6">
    <source>
        <dbReference type="SAM" id="Phobius"/>
    </source>
</evidence>
<keyword evidence="5 6" id="KW-0472">Membrane</keyword>
<evidence type="ECO:0000313" key="8">
    <source>
        <dbReference type="Proteomes" id="UP000319976"/>
    </source>
</evidence>
<dbReference type="PANTHER" id="PTHR21659:SF42">
    <property type="entry name" value="UPF0057 MEMBRANE PROTEIN ZK632.10-RELATED"/>
    <property type="match status" value="1"/>
</dbReference>
<keyword evidence="3 6" id="KW-0812">Transmembrane</keyword>
<evidence type="ECO:0000256" key="4">
    <source>
        <dbReference type="ARBA" id="ARBA00022989"/>
    </source>
</evidence>
<keyword evidence="8" id="KW-1185">Reference proteome</keyword>
<dbReference type="PANTHER" id="PTHR21659">
    <property type="entry name" value="HYDROPHOBIC PROTEIN RCI2 LOW TEMPERATURE AND SALT RESPONSIVE PROTEIN LTI6 -RELATED"/>
    <property type="match status" value="1"/>
</dbReference>
<dbReference type="PROSITE" id="PS01309">
    <property type="entry name" value="UPF0057"/>
    <property type="match status" value="1"/>
</dbReference>
<evidence type="ECO:0000313" key="7">
    <source>
        <dbReference type="EMBL" id="QDT63845.1"/>
    </source>
</evidence>
<evidence type="ECO:0000256" key="2">
    <source>
        <dbReference type="ARBA" id="ARBA00009530"/>
    </source>
</evidence>
<evidence type="ECO:0000256" key="5">
    <source>
        <dbReference type="ARBA" id="ARBA00023136"/>
    </source>
</evidence>
<sequence>MAIAKPTDSTLGDFIKVLFSILLPPVGVFFEVGFGLHFWLNIVLTLLGYFPGVIHAVYIIAKK</sequence>
<dbReference type="Pfam" id="PF01679">
    <property type="entry name" value="Pmp3"/>
    <property type="match status" value="1"/>
</dbReference>
<evidence type="ECO:0000256" key="1">
    <source>
        <dbReference type="ARBA" id="ARBA00004370"/>
    </source>
</evidence>
<gene>
    <name evidence="7" type="ORF">V22_10700</name>
</gene>
<dbReference type="GO" id="GO:0016020">
    <property type="term" value="C:membrane"/>
    <property type="evidence" value="ECO:0007669"/>
    <property type="project" value="UniProtKB-SubCell"/>
</dbReference>
<dbReference type="KEGG" id="chya:V22_10700"/>
<dbReference type="OrthoDB" id="9810121at2"/>
<comment type="similarity">
    <text evidence="2">Belongs to the UPF0057 (PMP3) family.</text>
</comment>